<reference evidence="2 3" key="1">
    <citation type="submission" date="2018-11" db="EMBL/GenBank/DDBJ databases">
        <title>Complete genome sequence of Nocardioides baekrokdamisoli strain KCTC 39748.</title>
        <authorList>
            <person name="Kang S.W."/>
            <person name="Lee K.C."/>
            <person name="Kim K.K."/>
            <person name="Kim J.S."/>
            <person name="Kim D.S."/>
            <person name="Ko S.H."/>
            <person name="Yang S.H."/>
            <person name="Shin Y.K."/>
            <person name="Lee J.S."/>
        </authorList>
    </citation>
    <scope>NUCLEOTIDE SEQUENCE [LARGE SCALE GENOMIC DNA]</scope>
    <source>
        <strain evidence="2 3">KCTC 39748</strain>
    </source>
</reference>
<feature type="transmembrane region" description="Helical" evidence="1">
    <location>
        <begin position="60"/>
        <end position="81"/>
    </location>
</feature>
<dbReference type="AlphaFoldDB" id="A0A3G9IZ07"/>
<name>A0A3G9IZ07_9ACTN</name>
<evidence type="ECO:0000313" key="2">
    <source>
        <dbReference type="EMBL" id="BBH15939.1"/>
    </source>
</evidence>
<organism evidence="2 3">
    <name type="scientific">Nocardioides baekrokdamisoli</name>
    <dbReference type="NCBI Taxonomy" id="1804624"/>
    <lineage>
        <taxon>Bacteria</taxon>
        <taxon>Bacillati</taxon>
        <taxon>Actinomycetota</taxon>
        <taxon>Actinomycetes</taxon>
        <taxon>Propionibacteriales</taxon>
        <taxon>Nocardioidaceae</taxon>
        <taxon>Nocardioides</taxon>
    </lineage>
</organism>
<evidence type="ECO:0008006" key="4">
    <source>
        <dbReference type="Google" id="ProtNLM"/>
    </source>
</evidence>
<evidence type="ECO:0000256" key="1">
    <source>
        <dbReference type="SAM" id="Phobius"/>
    </source>
</evidence>
<evidence type="ECO:0000313" key="3">
    <source>
        <dbReference type="Proteomes" id="UP000271573"/>
    </source>
</evidence>
<keyword evidence="1" id="KW-0812">Transmembrane</keyword>
<dbReference type="Proteomes" id="UP000271573">
    <property type="component" value="Chromosome"/>
</dbReference>
<keyword evidence="1" id="KW-0472">Membrane</keyword>
<keyword evidence="1" id="KW-1133">Transmembrane helix</keyword>
<dbReference type="KEGG" id="nbe:Back2_02260"/>
<proteinExistence type="predicted"/>
<feature type="transmembrane region" description="Helical" evidence="1">
    <location>
        <begin position="20"/>
        <end position="48"/>
    </location>
</feature>
<dbReference type="EMBL" id="AP019307">
    <property type="protein sequence ID" value="BBH15939.1"/>
    <property type="molecule type" value="Genomic_DNA"/>
</dbReference>
<accession>A0A3G9IZ07</accession>
<sequence>MGPLAPMPPLSTYAPAPAKTPVLGIVAVILAVLLAPVGLVLGIITLALAKGRTAAKVLGIVAVVVSSLICAGLAALIIWAVSSISGAQHVADEFVGDLQRGDVPAAYALTSPKFQAAVPESAFQARVTSGRAVFSSPHHRVSSNVSTSTNIGTYTDIVYAFDASPHAYLEVQLVKENGSWRVIYIDEKGTP</sequence>
<protein>
    <recommendedName>
        <fullName evidence="4">DUF4190 domain-containing protein</fullName>
    </recommendedName>
</protein>
<gene>
    <name evidence="2" type="ORF">Back2_02260</name>
</gene>
<keyword evidence="3" id="KW-1185">Reference proteome</keyword>